<organism evidence="1 2">
    <name type="scientific">Suillus placidus</name>
    <dbReference type="NCBI Taxonomy" id="48579"/>
    <lineage>
        <taxon>Eukaryota</taxon>
        <taxon>Fungi</taxon>
        <taxon>Dikarya</taxon>
        <taxon>Basidiomycota</taxon>
        <taxon>Agaricomycotina</taxon>
        <taxon>Agaricomycetes</taxon>
        <taxon>Agaricomycetidae</taxon>
        <taxon>Boletales</taxon>
        <taxon>Suillineae</taxon>
        <taxon>Suillaceae</taxon>
        <taxon>Suillus</taxon>
    </lineage>
</organism>
<sequence length="282" mass="32121">MKPNARFLSIAEEIRLYILSYLSGQDILRYFLQVCKAIRQMYMSSCELQYIVELSGQRLIPVPNTDNVNIPVSKRLQLLRDKAYAWFKVDAHSFETVSLPKNMHSDEKRGHGHNRSNFTKALTKKVKRDWSPGTLSSVPDSDNLDVFMDPAQNLIATAYTVTDDTLQSNNETLYIDLRVLDSDSVHPHAAGRTLFLSILPASKEKFLVTESAKLKGFGRHIALQCSFVYPFEELWQLHILDWQHSTTSNSVLSGMSFSPNPIDFCFLGNNRLLVVADDLKLY</sequence>
<gene>
    <name evidence="1" type="ORF">EV702DRAFT_1193299</name>
</gene>
<evidence type="ECO:0008006" key="3">
    <source>
        <dbReference type="Google" id="ProtNLM"/>
    </source>
</evidence>
<proteinExistence type="predicted"/>
<dbReference type="SUPFAM" id="SSF81383">
    <property type="entry name" value="F-box domain"/>
    <property type="match status" value="1"/>
</dbReference>
<accession>A0A9P7A3K3</accession>
<dbReference type="EMBL" id="JABBWD010000006">
    <property type="protein sequence ID" value="KAG1781107.1"/>
    <property type="molecule type" value="Genomic_DNA"/>
</dbReference>
<evidence type="ECO:0000313" key="2">
    <source>
        <dbReference type="Proteomes" id="UP000714275"/>
    </source>
</evidence>
<reference evidence="1" key="1">
    <citation type="journal article" date="2020" name="New Phytol.">
        <title>Comparative genomics reveals dynamic genome evolution in host specialist ectomycorrhizal fungi.</title>
        <authorList>
            <person name="Lofgren L.A."/>
            <person name="Nguyen N.H."/>
            <person name="Vilgalys R."/>
            <person name="Ruytinx J."/>
            <person name="Liao H.L."/>
            <person name="Branco S."/>
            <person name="Kuo A."/>
            <person name="LaButti K."/>
            <person name="Lipzen A."/>
            <person name="Andreopoulos W."/>
            <person name="Pangilinan J."/>
            <person name="Riley R."/>
            <person name="Hundley H."/>
            <person name="Na H."/>
            <person name="Barry K."/>
            <person name="Grigoriev I.V."/>
            <person name="Stajich J.E."/>
            <person name="Kennedy P.G."/>
        </authorList>
    </citation>
    <scope>NUCLEOTIDE SEQUENCE</scope>
    <source>
        <strain evidence="1">DOB743</strain>
    </source>
</reference>
<dbReference type="AlphaFoldDB" id="A0A9P7A3K3"/>
<keyword evidence="2" id="KW-1185">Reference proteome</keyword>
<dbReference type="InterPro" id="IPR036047">
    <property type="entry name" value="F-box-like_dom_sf"/>
</dbReference>
<protein>
    <recommendedName>
        <fullName evidence="3">F-box domain-containing protein</fullName>
    </recommendedName>
</protein>
<dbReference type="CDD" id="cd09917">
    <property type="entry name" value="F-box_SF"/>
    <property type="match status" value="1"/>
</dbReference>
<name>A0A9P7A3K3_9AGAM</name>
<comment type="caution">
    <text evidence="1">The sequence shown here is derived from an EMBL/GenBank/DDBJ whole genome shotgun (WGS) entry which is preliminary data.</text>
</comment>
<evidence type="ECO:0000313" key="1">
    <source>
        <dbReference type="EMBL" id="KAG1781107.1"/>
    </source>
</evidence>
<dbReference type="OrthoDB" id="2683443at2759"/>
<dbReference type="Proteomes" id="UP000714275">
    <property type="component" value="Unassembled WGS sequence"/>
</dbReference>